<dbReference type="SMART" id="SM00558">
    <property type="entry name" value="JmjC"/>
    <property type="match status" value="1"/>
</dbReference>
<dbReference type="SUPFAM" id="SSF51197">
    <property type="entry name" value="Clavaminate synthase-like"/>
    <property type="match status" value="1"/>
</dbReference>
<proteinExistence type="predicted"/>
<feature type="domain" description="JmjC" evidence="2">
    <location>
        <begin position="118"/>
        <end position="274"/>
    </location>
</feature>
<gene>
    <name evidence="3" type="ORF">H4219_006294</name>
</gene>
<evidence type="ECO:0000259" key="2">
    <source>
        <dbReference type="PROSITE" id="PS51184"/>
    </source>
</evidence>
<dbReference type="PROSITE" id="PS51184">
    <property type="entry name" value="JMJC"/>
    <property type="match status" value="1"/>
</dbReference>
<accession>A0A9W7ZPM9</accession>
<dbReference type="AlphaFoldDB" id="A0A9W7ZPM9"/>
<dbReference type="OrthoDB" id="424465at2759"/>
<name>A0A9W7ZPM9_9FUNG</name>
<dbReference type="Gene3D" id="2.60.120.650">
    <property type="entry name" value="Cupin"/>
    <property type="match status" value="1"/>
</dbReference>
<dbReference type="EMBL" id="JANBPU010000641">
    <property type="protein sequence ID" value="KAJ1910035.1"/>
    <property type="molecule type" value="Genomic_DNA"/>
</dbReference>
<dbReference type="GO" id="GO:0043565">
    <property type="term" value="F:sequence-specific DNA binding"/>
    <property type="evidence" value="ECO:0007669"/>
    <property type="project" value="TreeGrafter"/>
</dbReference>
<dbReference type="InterPro" id="IPR050910">
    <property type="entry name" value="JMJD6_ArgDemeth/LysHydrox"/>
</dbReference>
<protein>
    <recommendedName>
        <fullName evidence="2">JmjC domain-containing protein</fullName>
    </recommendedName>
</protein>
<dbReference type="GO" id="GO:0005737">
    <property type="term" value="C:cytoplasm"/>
    <property type="evidence" value="ECO:0007669"/>
    <property type="project" value="TreeGrafter"/>
</dbReference>
<dbReference type="InterPro" id="IPR041667">
    <property type="entry name" value="Cupin_8"/>
</dbReference>
<evidence type="ECO:0000313" key="3">
    <source>
        <dbReference type="EMBL" id="KAJ1910035.1"/>
    </source>
</evidence>
<dbReference type="PANTHER" id="PTHR12480">
    <property type="entry name" value="ARGININE DEMETHYLASE AND LYSYL-HYDROXYLASE JMJD"/>
    <property type="match status" value="1"/>
</dbReference>
<dbReference type="InterPro" id="IPR003347">
    <property type="entry name" value="JmjC_dom"/>
</dbReference>
<dbReference type="GO" id="GO:0045905">
    <property type="term" value="P:positive regulation of translational termination"/>
    <property type="evidence" value="ECO:0007669"/>
    <property type="project" value="TreeGrafter"/>
</dbReference>
<organism evidence="3 4">
    <name type="scientific">Mycoemilia scoparia</name>
    <dbReference type="NCBI Taxonomy" id="417184"/>
    <lineage>
        <taxon>Eukaryota</taxon>
        <taxon>Fungi</taxon>
        <taxon>Fungi incertae sedis</taxon>
        <taxon>Zoopagomycota</taxon>
        <taxon>Kickxellomycotina</taxon>
        <taxon>Kickxellomycetes</taxon>
        <taxon>Kickxellales</taxon>
        <taxon>Kickxellaceae</taxon>
        <taxon>Mycoemilia</taxon>
    </lineage>
</organism>
<dbReference type="Proteomes" id="UP001150538">
    <property type="component" value="Unassembled WGS sequence"/>
</dbReference>
<feature type="compositionally biased region" description="Acidic residues" evidence="1">
    <location>
        <begin position="327"/>
        <end position="345"/>
    </location>
</feature>
<dbReference type="Pfam" id="PF13621">
    <property type="entry name" value="Cupin_8"/>
    <property type="match status" value="1"/>
</dbReference>
<evidence type="ECO:0000313" key="4">
    <source>
        <dbReference type="Proteomes" id="UP001150538"/>
    </source>
</evidence>
<feature type="region of interest" description="Disordered" evidence="1">
    <location>
        <begin position="327"/>
        <end position="346"/>
    </location>
</feature>
<dbReference type="PANTHER" id="PTHR12480:SF6">
    <property type="entry name" value="2-OXOGLUTARATE AND IRON-DEPENDENT OXYGENASE JMJD4"/>
    <property type="match status" value="1"/>
</dbReference>
<dbReference type="GO" id="GO:0005634">
    <property type="term" value="C:nucleus"/>
    <property type="evidence" value="ECO:0007669"/>
    <property type="project" value="TreeGrafter"/>
</dbReference>
<evidence type="ECO:0000256" key="1">
    <source>
        <dbReference type="SAM" id="MobiDB-lite"/>
    </source>
</evidence>
<dbReference type="GO" id="GO:0016706">
    <property type="term" value="F:2-oxoglutarate-dependent dioxygenase activity"/>
    <property type="evidence" value="ECO:0007669"/>
    <property type="project" value="TreeGrafter"/>
</dbReference>
<reference evidence="3" key="1">
    <citation type="submission" date="2022-07" db="EMBL/GenBank/DDBJ databases">
        <title>Phylogenomic reconstructions and comparative analyses of Kickxellomycotina fungi.</title>
        <authorList>
            <person name="Reynolds N.K."/>
            <person name="Stajich J.E."/>
            <person name="Barry K."/>
            <person name="Grigoriev I.V."/>
            <person name="Crous P."/>
            <person name="Smith M.E."/>
        </authorList>
    </citation>
    <scope>NUCLEOTIDE SEQUENCE</scope>
    <source>
        <strain evidence="3">NBRC 100468</strain>
    </source>
</reference>
<keyword evidence="4" id="KW-1185">Reference proteome</keyword>
<comment type="caution">
    <text evidence="3">The sequence shown here is derived from an EMBL/GenBank/DDBJ whole genome shotgun (WGS) entry which is preliminary data.</text>
</comment>
<sequence>MEFERQESISVEDFAENYLKLNKPVLIGLSATSEWRARKEWVVATKDKATGHINETPNYDALLELFGDHTVTVAHCNQKYFSDQERTDMKFKNFINKIKNKQEGSMTTQLYCKDWHFVLEKPEYVAYTTPAQFSSDWLNIYCQSKPNPDDFRFFYMGDDRTWTPFHQDVYSSYSWSANICGEKHWTFILPGQNHLFTDSFGNTIYNIHDYDKLRYPDFEKAKKIELIQRPGECIFVPSNWWHQVENRGVTISINHNWCNAYNVTNIIGRLHFDYSNVVHALRDIQDMDGFLEQCQIVLKAENGMSHSECISFLLYIASVYLDLANDDESEGEDQSENGSDDDDYAIDPSSGFRPDASFSIAYADPYFTSQPSIIYALSRIKKAFEMLVDGTGISNIKYKPVFIPNLLETIESTTKEIDSVLSRN</sequence>